<evidence type="ECO:0000313" key="4">
    <source>
        <dbReference type="Proteomes" id="UP000274097"/>
    </source>
</evidence>
<keyword evidence="1" id="KW-0472">Membrane</keyword>
<dbReference type="Proteomes" id="UP000274097">
    <property type="component" value="Unassembled WGS sequence"/>
</dbReference>
<dbReference type="InParanoid" id="A0A3A9JGY7"/>
<dbReference type="RefSeq" id="WP_120639543.1">
    <property type="nucleotide sequence ID" value="NZ_RAQU01000119.1"/>
</dbReference>
<dbReference type="Proteomes" id="UP000278036">
    <property type="component" value="Unassembled WGS sequence"/>
</dbReference>
<dbReference type="EMBL" id="RAQU01000119">
    <property type="protein sequence ID" value="RKK02886.1"/>
    <property type="molecule type" value="Genomic_DNA"/>
</dbReference>
<dbReference type="EMBL" id="RFLX01000008">
    <property type="protein sequence ID" value="RMI24593.1"/>
    <property type="molecule type" value="Genomic_DNA"/>
</dbReference>
<reference evidence="2 5" key="1">
    <citation type="submission" date="2018-09" db="EMBL/GenBank/DDBJ databases">
        <title>Roseomonas sp. nov., isolated from feces of Tibetan antelopes in the Qinghai-Tibet plateau, China.</title>
        <authorList>
            <person name="Tian Z."/>
        </authorList>
    </citation>
    <scope>NUCLEOTIDE SEQUENCE [LARGE SCALE GENOMIC DNA]</scope>
    <source>
        <strain evidence="3 4">Z23</strain>
        <strain evidence="2 5">Z24</strain>
    </source>
</reference>
<keyword evidence="1" id="KW-1133">Transmembrane helix</keyword>
<feature type="transmembrane region" description="Helical" evidence="1">
    <location>
        <begin position="12"/>
        <end position="32"/>
    </location>
</feature>
<organism evidence="2 5">
    <name type="scientific">Teichococcus wenyumeiae</name>
    <dbReference type="NCBI Taxonomy" id="2478470"/>
    <lineage>
        <taxon>Bacteria</taxon>
        <taxon>Pseudomonadati</taxon>
        <taxon>Pseudomonadota</taxon>
        <taxon>Alphaproteobacteria</taxon>
        <taxon>Acetobacterales</taxon>
        <taxon>Roseomonadaceae</taxon>
        <taxon>Roseomonas</taxon>
    </lineage>
</organism>
<protein>
    <submittedName>
        <fullName evidence="2">Uncharacterized protein</fullName>
    </submittedName>
</protein>
<comment type="caution">
    <text evidence="2">The sequence shown here is derived from an EMBL/GenBank/DDBJ whole genome shotgun (WGS) entry which is preliminary data.</text>
</comment>
<sequence>MHHGLSWYDVLALASFGLWPVLLPVLLLLAWYGWHRQRRHWSGWLILLPAVMAAVLVAFAAMDTA</sequence>
<evidence type="ECO:0000256" key="1">
    <source>
        <dbReference type="SAM" id="Phobius"/>
    </source>
</evidence>
<evidence type="ECO:0000313" key="3">
    <source>
        <dbReference type="EMBL" id="RMI24593.1"/>
    </source>
</evidence>
<gene>
    <name evidence="2" type="ORF">D6Z83_17430</name>
    <name evidence="3" type="ORF">EBE87_13005</name>
</gene>
<keyword evidence="1" id="KW-0812">Transmembrane</keyword>
<dbReference type="AlphaFoldDB" id="A0A3A9JGY7"/>
<keyword evidence="4" id="KW-1185">Reference proteome</keyword>
<evidence type="ECO:0000313" key="5">
    <source>
        <dbReference type="Proteomes" id="UP000278036"/>
    </source>
</evidence>
<proteinExistence type="predicted"/>
<name>A0A3A9JGY7_9PROT</name>
<evidence type="ECO:0000313" key="2">
    <source>
        <dbReference type="EMBL" id="RKK02886.1"/>
    </source>
</evidence>
<accession>A0A3A9JGY7</accession>
<feature type="transmembrane region" description="Helical" evidence="1">
    <location>
        <begin position="44"/>
        <end position="62"/>
    </location>
</feature>